<evidence type="ECO:0000313" key="6">
    <source>
        <dbReference type="Proteomes" id="UP000178666"/>
    </source>
</evidence>
<feature type="compositionally biased region" description="Basic and acidic residues" evidence="2">
    <location>
        <begin position="79"/>
        <end position="95"/>
    </location>
</feature>
<evidence type="ECO:0000256" key="1">
    <source>
        <dbReference type="SAM" id="Coils"/>
    </source>
</evidence>
<gene>
    <name evidence="4" type="ORF">A8L58_04815</name>
    <name evidence="3" type="ORF">AXH35_03350</name>
</gene>
<protein>
    <recommendedName>
        <fullName evidence="7">Phage major capsid protein</fullName>
    </recommendedName>
</protein>
<dbReference type="AlphaFoldDB" id="A0AAC9AN14"/>
<dbReference type="Proteomes" id="UP000178666">
    <property type="component" value="Chromosome"/>
</dbReference>
<evidence type="ECO:0000313" key="5">
    <source>
        <dbReference type="Proteomes" id="UP000075221"/>
    </source>
</evidence>
<feature type="region of interest" description="Disordered" evidence="2">
    <location>
        <begin position="66"/>
        <end position="95"/>
    </location>
</feature>
<sequence length="440" mass="47139">MGNPVLERLLNQRSEQEEFISQLLDKANEEERDLVDAELKNVESARQRMAEIDEQVKPLEAFEETRAAHQVRKPAAQARQREPRMGGESRRLSVEPREQAYKTAGEFLVDYVRAVGYPGAQIAPSSDAQQRVSAALGRDVMALNRAANDVAAGEHQTTADTPGLLPKPIVGEILQDLDGSRPFVSSIGAKPLAGIAGKSFERPHITGHTKTGEQTNEKGELVDSALKIEGVPFTKHTFGGFVNISRQDIDWTSPSAWDSVISDLQLIYGTDTEDWAAQQFATAVTQTQAVATDTIADWVKGLYAGAVTAMTGNGTKRASALRLVNTIWTSVDMWASLGTLLTLTNVTSATNENPGVAKATGFEGSILDIPRIMVPGLPAGTVILGRSNLAEFYEERVGLLQAVEPKVFGLGVSYGGYVATGVLDSTAFCKLSVTPAGGGA</sequence>
<evidence type="ECO:0000313" key="3">
    <source>
        <dbReference type="EMBL" id="AMS04662.1"/>
    </source>
</evidence>
<reference evidence="3 5" key="2">
    <citation type="submission" date="2016-02" db="EMBL/GenBank/DDBJ databases">
        <title>Complete Genome Sequence of Propionibacterium acidipropionici ATCC 55737.</title>
        <authorList>
            <person name="Luna Flores C.H."/>
            <person name="Nielsen L.K."/>
            <person name="Marcellin E."/>
        </authorList>
    </citation>
    <scope>NUCLEOTIDE SEQUENCE [LARGE SCALE GENOMIC DNA]</scope>
    <source>
        <strain evidence="3 5">ATCC 55737</strain>
    </source>
</reference>
<dbReference type="EMBL" id="CP015970">
    <property type="protein sequence ID" value="AOZ46151.1"/>
    <property type="molecule type" value="Genomic_DNA"/>
</dbReference>
<dbReference type="SUPFAM" id="SSF56563">
    <property type="entry name" value="Major capsid protein gp5"/>
    <property type="match status" value="1"/>
</dbReference>
<organism evidence="3 5">
    <name type="scientific">Acidipropionibacterium acidipropionici</name>
    <dbReference type="NCBI Taxonomy" id="1748"/>
    <lineage>
        <taxon>Bacteria</taxon>
        <taxon>Bacillati</taxon>
        <taxon>Actinomycetota</taxon>
        <taxon>Actinomycetes</taxon>
        <taxon>Propionibacteriales</taxon>
        <taxon>Propionibacteriaceae</taxon>
        <taxon>Acidipropionibacterium</taxon>
    </lineage>
</organism>
<dbReference type="RefSeq" id="WP_062819078.1">
    <property type="nucleotide sequence ID" value="NZ_CP014352.1"/>
</dbReference>
<evidence type="ECO:0008006" key="7">
    <source>
        <dbReference type="Google" id="ProtNLM"/>
    </source>
</evidence>
<name>A0AAC9AN14_9ACTN</name>
<reference evidence="4 6" key="1">
    <citation type="journal article" date="2016" name="Plant Dis.">
        <title>Improved production of propionic acid using genome shuffling.</title>
        <authorList>
            <person name="Luna-Flores C.H."/>
            <person name="Palfreyman R.W."/>
            <person name="Kromer J.O."/>
            <person name="Nielsen L.K."/>
            <person name="Marcellin E."/>
        </authorList>
    </citation>
    <scope>NUCLEOTIDE SEQUENCE [LARGE SCALE GENOMIC DNA]</scope>
    <source>
        <strain evidence="4 6">F3E8</strain>
    </source>
</reference>
<accession>A0AAC9AN14</accession>
<dbReference type="Proteomes" id="UP000075221">
    <property type="component" value="Chromosome"/>
</dbReference>
<keyword evidence="6" id="KW-1185">Reference proteome</keyword>
<dbReference type="EMBL" id="CP014352">
    <property type="protein sequence ID" value="AMS04662.1"/>
    <property type="molecule type" value="Genomic_DNA"/>
</dbReference>
<feature type="coiled-coil region" evidence="1">
    <location>
        <begin position="6"/>
        <end position="55"/>
    </location>
</feature>
<evidence type="ECO:0000313" key="4">
    <source>
        <dbReference type="EMBL" id="AOZ46151.1"/>
    </source>
</evidence>
<keyword evidence="1" id="KW-0175">Coiled coil</keyword>
<evidence type="ECO:0000256" key="2">
    <source>
        <dbReference type="SAM" id="MobiDB-lite"/>
    </source>
</evidence>
<proteinExistence type="predicted"/>